<dbReference type="GO" id="GO:0015074">
    <property type="term" value="P:DNA integration"/>
    <property type="evidence" value="ECO:0007669"/>
    <property type="project" value="UniProtKB-KW"/>
</dbReference>
<evidence type="ECO:0000313" key="7">
    <source>
        <dbReference type="Proteomes" id="UP000031666"/>
    </source>
</evidence>
<dbReference type="Proteomes" id="UP000031666">
    <property type="component" value="Unassembled WGS sequence"/>
</dbReference>
<evidence type="ECO:0000256" key="3">
    <source>
        <dbReference type="ARBA" id="ARBA00023125"/>
    </source>
</evidence>
<evidence type="ECO:0000313" key="6">
    <source>
        <dbReference type="EMBL" id="GAM78118.1"/>
    </source>
</evidence>
<dbReference type="InterPro" id="IPR011010">
    <property type="entry name" value="DNA_brk_join_enz"/>
</dbReference>
<evidence type="ECO:0000259" key="5">
    <source>
        <dbReference type="PROSITE" id="PS51898"/>
    </source>
</evidence>
<dbReference type="InterPro" id="IPR013762">
    <property type="entry name" value="Integrase-like_cat_sf"/>
</dbReference>
<comment type="caution">
    <text evidence="6">The sequence shown here is derived from an EMBL/GenBank/DDBJ whole genome shotgun (WGS) entry which is preliminary data.</text>
</comment>
<dbReference type="Gene3D" id="1.10.443.10">
    <property type="entry name" value="Intergrase catalytic core"/>
    <property type="match status" value="1"/>
</dbReference>
<name>A0A0B8QSX3_9VIBR</name>
<dbReference type="GO" id="GO:0003677">
    <property type="term" value="F:DNA binding"/>
    <property type="evidence" value="ECO:0007669"/>
    <property type="project" value="UniProtKB-KW"/>
</dbReference>
<comment type="similarity">
    <text evidence="1">Belongs to the 'phage' integrase family.</text>
</comment>
<dbReference type="STRING" id="1481914.JCM19241_4823"/>
<dbReference type="PROSITE" id="PS51898">
    <property type="entry name" value="TYR_RECOMBINASE"/>
    <property type="match status" value="1"/>
</dbReference>
<keyword evidence="3" id="KW-0238">DNA-binding</keyword>
<dbReference type="PANTHER" id="PTHR30349:SF41">
    <property type="entry name" value="INTEGRASE_RECOMBINASE PROTEIN MJ0367-RELATED"/>
    <property type="match status" value="1"/>
</dbReference>
<dbReference type="CDD" id="cd01184">
    <property type="entry name" value="INT_C_like_1"/>
    <property type="match status" value="1"/>
</dbReference>
<evidence type="ECO:0000256" key="1">
    <source>
        <dbReference type="ARBA" id="ARBA00008857"/>
    </source>
</evidence>
<feature type="domain" description="Tyr recombinase" evidence="5">
    <location>
        <begin position="277"/>
        <end position="441"/>
    </location>
</feature>
<accession>A0A0B8QSX3</accession>
<keyword evidence="2" id="KW-0229">DNA integration</keyword>
<protein>
    <submittedName>
        <fullName evidence="6">Integrase</fullName>
    </submittedName>
</protein>
<gene>
    <name evidence="6" type="ORF">JCM19241_4823</name>
</gene>
<evidence type="ECO:0000256" key="4">
    <source>
        <dbReference type="ARBA" id="ARBA00023172"/>
    </source>
</evidence>
<proteinExistence type="inferred from homology"/>
<dbReference type="InterPro" id="IPR002104">
    <property type="entry name" value="Integrase_catalytic"/>
</dbReference>
<dbReference type="AlphaFoldDB" id="A0A0B8QSX3"/>
<reference evidence="6 7" key="1">
    <citation type="submission" date="2015-01" db="EMBL/GenBank/DDBJ databases">
        <title>Vibrio sp. C94 JCM 19241 whole genome shotgun sequence.</title>
        <authorList>
            <person name="Sawabe T."/>
            <person name="Meirelles P."/>
            <person name="Feng G."/>
            <person name="Sayaka M."/>
            <person name="Hattori M."/>
            <person name="Ohkuma M."/>
        </authorList>
    </citation>
    <scope>NUCLEOTIDE SEQUENCE [LARGE SCALE GENOMIC DNA]</scope>
    <source>
        <strain evidence="7">JCM 19241</strain>
    </source>
</reference>
<keyword evidence="4" id="KW-0233">DNA recombination</keyword>
<reference evidence="6 7" key="2">
    <citation type="submission" date="2015-01" db="EMBL/GenBank/DDBJ databases">
        <authorList>
            <consortium name="NBRP consortium"/>
            <person name="Sawabe T."/>
            <person name="Meirelles P."/>
            <person name="Feng G."/>
            <person name="Sayaka M."/>
            <person name="Hattori M."/>
            <person name="Ohkuma M."/>
        </authorList>
    </citation>
    <scope>NUCLEOTIDE SEQUENCE [LARGE SCALE GENOMIC DNA]</scope>
    <source>
        <strain evidence="7">JCM 19241</strain>
    </source>
</reference>
<dbReference type="PANTHER" id="PTHR30349">
    <property type="entry name" value="PHAGE INTEGRASE-RELATED"/>
    <property type="match status" value="1"/>
</dbReference>
<evidence type="ECO:0000256" key="2">
    <source>
        <dbReference type="ARBA" id="ARBA00022908"/>
    </source>
</evidence>
<sequence length="441" mass="51092">MQLRCLQEELTGSHLAGGQVLNWGTFPALAWVNDIYPGTDSPAQKSDQWLVEVGVTPKSIYVYHLTNFFELMRTAQKAFLLADLETVKVILSRLEVLSDSSYQLETAVVADALVKQVQRPKKKSRSKYNLQKALKAYQEDKRIIRGINSQSNSSTKIESELRREEGRCRVVHQLVGIDDITKLSRKDVIKAIELLSQFPVVPHQSKFRTRFDKLPLEKWIDLGRELGLKTMSHRTIFAYVSAASAFYEWANRHIDSQIGNPWRGVIKKRKSGQNQLHERNPFSIEQLRVLFSQEPFIKGEKGLRRRNRKRLCYQYWLPLIALHTGLRANEIAQLYRSDIKSRDGIVYFDLTSSRPDQSLKNSGAVRIVPVHSKLLELGFVEYLDRFSSEQRIFPELSFTGRDGYFKSAGEWFRRFLRDTLSESDKVSFYSFRHTFADSFKQ</sequence>
<dbReference type="GO" id="GO:0006310">
    <property type="term" value="P:DNA recombination"/>
    <property type="evidence" value="ECO:0007669"/>
    <property type="project" value="UniProtKB-KW"/>
</dbReference>
<organism evidence="6 7">
    <name type="scientific">Vibrio ishigakensis</name>
    <dbReference type="NCBI Taxonomy" id="1481914"/>
    <lineage>
        <taxon>Bacteria</taxon>
        <taxon>Pseudomonadati</taxon>
        <taxon>Pseudomonadota</taxon>
        <taxon>Gammaproteobacteria</taxon>
        <taxon>Vibrionales</taxon>
        <taxon>Vibrionaceae</taxon>
        <taxon>Vibrio</taxon>
    </lineage>
</organism>
<dbReference type="InterPro" id="IPR050090">
    <property type="entry name" value="Tyrosine_recombinase_XerCD"/>
</dbReference>
<dbReference type="SUPFAM" id="SSF56349">
    <property type="entry name" value="DNA breaking-rejoining enzymes"/>
    <property type="match status" value="1"/>
</dbReference>
<dbReference type="EMBL" id="BBSC01000012">
    <property type="protein sequence ID" value="GAM78118.1"/>
    <property type="molecule type" value="Genomic_DNA"/>
</dbReference>